<dbReference type="GO" id="GO:0047961">
    <property type="term" value="F:glycine N-acyltransferase activity"/>
    <property type="evidence" value="ECO:0007669"/>
    <property type="project" value="InterPro"/>
</dbReference>
<dbReference type="EC" id="2.3.1.-" evidence="1"/>
<dbReference type="PANTHER" id="PTHR15298:SF1">
    <property type="entry name" value="GLYCINE N-ACYLTRANSFERASE-LIKE PROTEIN"/>
    <property type="match status" value="1"/>
</dbReference>
<dbReference type="Gene3D" id="3.40.630.30">
    <property type="match status" value="1"/>
</dbReference>
<protein>
    <recommendedName>
        <fullName evidence="1">Glycine N-acyltransferase-like protein</fullName>
        <ecNumber evidence="1">2.3.1.-</ecNumber>
    </recommendedName>
</protein>
<sequence>SLGDFTAPDRLRELVDTLTDGGRHNHRFENFALLNISSWILADGFPKGHMRIFAYPSDDPYYVFFIEESNPHVQVRPPTAGHNSFLLKESLSMVLKMLTSDLEKHGQLLLETDKTVRAMFFELQSDDAQFDTVYSGDFYPYYMDEEQKEKIVQMEFEAPEGFRIAAVDIARDYDKMHAVWPYRASATPESLRFRLENLPSVCVRTEDGNLASWEMSHAFGQVTHLYTLEPYRGKGIGLLAEDLLAQILARNELQVYKYVVDTNVAVVKDTMKHPLWSAWKSLKNGKESDENEEDIMWSFNIFNYRSGKDN</sequence>
<dbReference type="InterPro" id="IPR016181">
    <property type="entry name" value="Acyl_CoA_acyltransferase"/>
</dbReference>
<organism evidence="2 3">
    <name type="scientific">Pristionchus entomophagus</name>
    <dbReference type="NCBI Taxonomy" id="358040"/>
    <lineage>
        <taxon>Eukaryota</taxon>
        <taxon>Metazoa</taxon>
        <taxon>Ecdysozoa</taxon>
        <taxon>Nematoda</taxon>
        <taxon>Chromadorea</taxon>
        <taxon>Rhabditida</taxon>
        <taxon>Rhabditina</taxon>
        <taxon>Diplogasteromorpha</taxon>
        <taxon>Diplogasteroidea</taxon>
        <taxon>Neodiplogasteridae</taxon>
        <taxon>Pristionchus</taxon>
    </lineage>
</organism>
<dbReference type="SUPFAM" id="SSF55729">
    <property type="entry name" value="Acyl-CoA N-acyltransferases (Nat)"/>
    <property type="match status" value="1"/>
</dbReference>
<dbReference type="InterPro" id="IPR010313">
    <property type="entry name" value="Glycine_N-acyltransferase"/>
</dbReference>
<dbReference type="PANTHER" id="PTHR15298">
    <property type="entry name" value="L-COA N-ACYLTRANSFERASE-RELATED"/>
    <property type="match status" value="1"/>
</dbReference>
<evidence type="ECO:0000313" key="2">
    <source>
        <dbReference type="EMBL" id="GMS94593.1"/>
    </source>
</evidence>
<dbReference type="EMBL" id="BTSX01000004">
    <property type="protein sequence ID" value="GMS94593.1"/>
    <property type="molecule type" value="Genomic_DNA"/>
</dbReference>
<keyword evidence="1" id="KW-0808">Transferase</keyword>
<keyword evidence="1" id="KW-0012">Acyltransferase</keyword>
<comment type="caution">
    <text evidence="2">The sequence shown here is derived from an EMBL/GenBank/DDBJ whole genome shotgun (WGS) entry which is preliminary data.</text>
</comment>
<feature type="non-terminal residue" evidence="2">
    <location>
        <position position="1"/>
    </location>
</feature>
<keyword evidence="3" id="KW-1185">Reference proteome</keyword>
<comment type="similarity">
    <text evidence="1">Belongs to the glycine N-acyltransferase family.</text>
</comment>
<dbReference type="GO" id="GO:0005739">
    <property type="term" value="C:mitochondrion"/>
    <property type="evidence" value="ECO:0007669"/>
    <property type="project" value="InterPro"/>
</dbReference>
<evidence type="ECO:0000313" key="3">
    <source>
        <dbReference type="Proteomes" id="UP001432027"/>
    </source>
</evidence>
<name>A0AAV5TJY7_9BILA</name>
<accession>A0AAV5TJY7</accession>
<evidence type="ECO:0000256" key="1">
    <source>
        <dbReference type="RuleBase" id="RU368002"/>
    </source>
</evidence>
<dbReference type="AlphaFoldDB" id="A0AAV5TJY7"/>
<proteinExistence type="inferred from homology"/>
<gene>
    <name evidence="2" type="ORF">PENTCL1PPCAC_16768</name>
</gene>
<reference evidence="2" key="1">
    <citation type="submission" date="2023-10" db="EMBL/GenBank/DDBJ databases">
        <title>Genome assembly of Pristionchus species.</title>
        <authorList>
            <person name="Yoshida K."/>
            <person name="Sommer R.J."/>
        </authorList>
    </citation>
    <scope>NUCLEOTIDE SEQUENCE</scope>
    <source>
        <strain evidence="2">RS0144</strain>
    </source>
</reference>
<dbReference type="Proteomes" id="UP001432027">
    <property type="component" value="Unassembled WGS sequence"/>
</dbReference>